<accession>A0A0A9CE29</accession>
<proteinExistence type="predicted"/>
<organism evidence="2">
    <name type="scientific">Arundo donax</name>
    <name type="common">Giant reed</name>
    <name type="synonym">Donax arundinaceus</name>
    <dbReference type="NCBI Taxonomy" id="35708"/>
    <lineage>
        <taxon>Eukaryota</taxon>
        <taxon>Viridiplantae</taxon>
        <taxon>Streptophyta</taxon>
        <taxon>Embryophyta</taxon>
        <taxon>Tracheophyta</taxon>
        <taxon>Spermatophyta</taxon>
        <taxon>Magnoliopsida</taxon>
        <taxon>Liliopsida</taxon>
        <taxon>Poales</taxon>
        <taxon>Poaceae</taxon>
        <taxon>PACMAD clade</taxon>
        <taxon>Arundinoideae</taxon>
        <taxon>Arundineae</taxon>
        <taxon>Arundo</taxon>
    </lineage>
</organism>
<feature type="region of interest" description="Disordered" evidence="1">
    <location>
        <begin position="1"/>
        <end position="25"/>
    </location>
</feature>
<name>A0A0A9CE29_ARUDO</name>
<reference evidence="2" key="2">
    <citation type="journal article" date="2015" name="Data Brief">
        <title>Shoot transcriptome of the giant reed, Arundo donax.</title>
        <authorList>
            <person name="Barrero R.A."/>
            <person name="Guerrero F.D."/>
            <person name="Moolhuijzen P."/>
            <person name="Goolsby J.A."/>
            <person name="Tidwell J."/>
            <person name="Bellgard S.E."/>
            <person name="Bellgard M.I."/>
        </authorList>
    </citation>
    <scope>NUCLEOTIDE SEQUENCE</scope>
    <source>
        <tissue evidence="2">Shoot tissue taken approximately 20 cm above the soil surface</tissue>
    </source>
</reference>
<dbReference type="AlphaFoldDB" id="A0A0A9CE29"/>
<protein>
    <submittedName>
        <fullName evidence="2">Uncharacterized protein</fullName>
    </submittedName>
</protein>
<dbReference type="EMBL" id="GBRH01226295">
    <property type="protein sequence ID" value="JAD71600.1"/>
    <property type="molecule type" value="Transcribed_RNA"/>
</dbReference>
<evidence type="ECO:0000256" key="1">
    <source>
        <dbReference type="SAM" id="MobiDB-lite"/>
    </source>
</evidence>
<evidence type="ECO:0000313" key="2">
    <source>
        <dbReference type="EMBL" id="JAD71600.1"/>
    </source>
</evidence>
<reference evidence="2" key="1">
    <citation type="submission" date="2014-09" db="EMBL/GenBank/DDBJ databases">
        <authorList>
            <person name="Magalhaes I.L.F."/>
            <person name="Oliveira U."/>
            <person name="Santos F.R."/>
            <person name="Vidigal T.H.D.A."/>
            <person name="Brescovit A.D."/>
            <person name="Santos A.J."/>
        </authorList>
    </citation>
    <scope>NUCLEOTIDE SEQUENCE</scope>
    <source>
        <tissue evidence="2">Shoot tissue taken approximately 20 cm above the soil surface</tissue>
    </source>
</reference>
<sequence length="25" mass="2867">MMIMGQPHHGKPERDEENADLATKM</sequence>